<accession>A0A072TEK0</accession>
<dbReference type="Proteomes" id="UP000002051">
    <property type="component" value="Unassembled WGS sequence"/>
</dbReference>
<dbReference type="EnsemblPlants" id="KEH15797">
    <property type="protein sequence ID" value="KEH15797"/>
    <property type="gene ID" value="MTR_0544s0010"/>
</dbReference>
<dbReference type="AlphaFoldDB" id="A0A072TEK0"/>
<gene>
    <name evidence="1" type="ORF">MTR_0544s0010</name>
</gene>
<evidence type="ECO:0000313" key="3">
    <source>
        <dbReference type="Proteomes" id="UP000002051"/>
    </source>
</evidence>
<keyword evidence="3" id="KW-1185">Reference proteome</keyword>
<organism evidence="1 3">
    <name type="scientific">Medicago truncatula</name>
    <name type="common">Barrel medic</name>
    <name type="synonym">Medicago tribuloides</name>
    <dbReference type="NCBI Taxonomy" id="3880"/>
    <lineage>
        <taxon>Eukaryota</taxon>
        <taxon>Viridiplantae</taxon>
        <taxon>Streptophyta</taxon>
        <taxon>Embryophyta</taxon>
        <taxon>Tracheophyta</taxon>
        <taxon>Spermatophyta</taxon>
        <taxon>Magnoliopsida</taxon>
        <taxon>eudicotyledons</taxon>
        <taxon>Gunneridae</taxon>
        <taxon>Pentapetalae</taxon>
        <taxon>rosids</taxon>
        <taxon>fabids</taxon>
        <taxon>Fabales</taxon>
        <taxon>Fabaceae</taxon>
        <taxon>Papilionoideae</taxon>
        <taxon>50 kb inversion clade</taxon>
        <taxon>NPAAA clade</taxon>
        <taxon>Hologalegina</taxon>
        <taxon>IRL clade</taxon>
        <taxon>Trifolieae</taxon>
        <taxon>Medicago</taxon>
    </lineage>
</organism>
<reference evidence="1 3" key="1">
    <citation type="journal article" date="2011" name="Nature">
        <title>The Medicago genome provides insight into the evolution of rhizobial symbioses.</title>
        <authorList>
            <person name="Young N.D."/>
            <person name="Debelle F."/>
            <person name="Oldroyd G.E."/>
            <person name="Geurts R."/>
            <person name="Cannon S.B."/>
            <person name="Udvardi M.K."/>
            <person name="Benedito V.A."/>
            <person name="Mayer K.F."/>
            <person name="Gouzy J."/>
            <person name="Schoof H."/>
            <person name="Van de Peer Y."/>
            <person name="Proost S."/>
            <person name="Cook D.R."/>
            <person name="Meyers B.C."/>
            <person name="Spannagl M."/>
            <person name="Cheung F."/>
            <person name="De Mita S."/>
            <person name="Krishnakumar V."/>
            <person name="Gundlach H."/>
            <person name="Zhou S."/>
            <person name="Mudge J."/>
            <person name="Bharti A.K."/>
            <person name="Murray J.D."/>
            <person name="Naoumkina M.A."/>
            <person name="Rosen B."/>
            <person name="Silverstein K.A."/>
            <person name="Tang H."/>
            <person name="Rombauts S."/>
            <person name="Zhao P.X."/>
            <person name="Zhou P."/>
            <person name="Barbe V."/>
            <person name="Bardou P."/>
            <person name="Bechner M."/>
            <person name="Bellec A."/>
            <person name="Berger A."/>
            <person name="Berges H."/>
            <person name="Bidwell S."/>
            <person name="Bisseling T."/>
            <person name="Choisne N."/>
            <person name="Couloux A."/>
            <person name="Denny R."/>
            <person name="Deshpande S."/>
            <person name="Dai X."/>
            <person name="Doyle J.J."/>
            <person name="Dudez A.M."/>
            <person name="Farmer A.D."/>
            <person name="Fouteau S."/>
            <person name="Franken C."/>
            <person name="Gibelin C."/>
            <person name="Gish J."/>
            <person name="Goldstein S."/>
            <person name="Gonzalez A.J."/>
            <person name="Green P.J."/>
            <person name="Hallab A."/>
            <person name="Hartog M."/>
            <person name="Hua A."/>
            <person name="Humphray S.J."/>
            <person name="Jeong D.H."/>
            <person name="Jing Y."/>
            <person name="Jocker A."/>
            <person name="Kenton S.M."/>
            <person name="Kim D.J."/>
            <person name="Klee K."/>
            <person name="Lai H."/>
            <person name="Lang C."/>
            <person name="Lin S."/>
            <person name="Macmil S.L."/>
            <person name="Magdelenat G."/>
            <person name="Matthews L."/>
            <person name="McCorrison J."/>
            <person name="Monaghan E.L."/>
            <person name="Mun J.H."/>
            <person name="Najar F.Z."/>
            <person name="Nicholson C."/>
            <person name="Noirot C."/>
            <person name="O'Bleness M."/>
            <person name="Paule C.R."/>
            <person name="Poulain J."/>
            <person name="Prion F."/>
            <person name="Qin B."/>
            <person name="Qu C."/>
            <person name="Retzel E.F."/>
            <person name="Riddle C."/>
            <person name="Sallet E."/>
            <person name="Samain S."/>
            <person name="Samson N."/>
            <person name="Sanders I."/>
            <person name="Saurat O."/>
            <person name="Scarpelli C."/>
            <person name="Schiex T."/>
            <person name="Segurens B."/>
            <person name="Severin A.J."/>
            <person name="Sherrier D.J."/>
            <person name="Shi R."/>
            <person name="Sims S."/>
            <person name="Singer S.R."/>
            <person name="Sinharoy S."/>
            <person name="Sterck L."/>
            <person name="Viollet A."/>
            <person name="Wang B.B."/>
            <person name="Wang K."/>
            <person name="Wang M."/>
            <person name="Wang X."/>
            <person name="Warfsmann J."/>
            <person name="Weissenbach J."/>
            <person name="White D.D."/>
            <person name="White J.D."/>
            <person name="Wiley G.B."/>
            <person name="Wincker P."/>
            <person name="Xing Y."/>
            <person name="Yang L."/>
            <person name="Yao Z."/>
            <person name="Ying F."/>
            <person name="Zhai J."/>
            <person name="Zhou L."/>
            <person name="Zuber A."/>
            <person name="Denarie J."/>
            <person name="Dixon R.A."/>
            <person name="May G.D."/>
            <person name="Schwartz D.C."/>
            <person name="Rogers J."/>
            <person name="Quetier F."/>
            <person name="Town C.D."/>
            <person name="Roe B.A."/>
        </authorList>
    </citation>
    <scope>NUCLEOTIDE SEQUENCE [LARGE SCALE GENOMIC DNA]</scope>
    <source>
        <strain evidence="1">A17</strain>
        <strain evidence="2 3">cv. Jemalong A17</strain>
    </source>
</reference>
<reference evidence="1 3" key="2">
    <citation type="journal article" date="2014" name="BMC Genomics">
        <title>An improved genome release (version Mt4.0) for the model legume Medicago truncatula.</title>
        <authorList>
            <person name="Tang H."/>
            <person name="Krishnakumar V."/>
            <person name="Bidwell S."/>
            <person name="Rosen B."/>
            <person name="Chan A."/>
            <person name="Zhou S."/>
            <person name="Gentzbittel L."/>
            <person name="Childs K.L."/>
            <person name="Yandell M."/>
            <person name="Gundlach H."/>
            <person name="Mayer K.F."/>
            <person name="Schwartz D.C."/>
            <person name="Town C.D."/>
        </authorList>
    </citation>
    <scope>GENOME REANNOTATION</scope>
    <source>
        <strain evidence="1">A17</strain>
        <strain evidence="2 3">cv. Jemalong A17</strain>
    </source>
</reference>
<reference evidence="2" key="3">
    <citation type="submission" date="2015-06" db="UniProtKB">
        <authorList>
            <consortium name="EnsemblPlants"/>
        </authorList>
    </citation>
    <scope>IDENTIFICATION</scope>
    <source>
        <strain evidence="2">cv. Jemalong A17</strain>
    </source>
</reference>
<evidence type="ECO:0000313" key="2">
    <source>
        <dbReference type="EnsemblPlants" id="KEH15797"/>
    </source>
</evidence>
<sequence>MVIKTNNNDSCNNSTPPLRLMQDMTTPLRLLNKCNYACGTISEPKPSSQTKAIGKLTKLSTTFMFTPKANSRQKRMKKTQERKIRNAVKGTSLKRMSLRLSELLTVAVRLQLASGSLKRTVIVSA</sequence>
<proteinExistence type="predicted"/>
<name>A0A072TEK0_MEDTR</name>
<evidence type="ECO:0000313" key="1">
    <source>
        <dbReference type="EMBL" id="KEH15797.1"/>
    </source>
</evidence>
<dbReference type="HOGENOM" id="CLU_1996055_0_0_1"/>
<protein>
    <submittedName>
        <fullName evidence="1 2">Uncharacterized protein</fullName>
    </submittedName>
</protein>
<dbReference type="EMBL" id="KL403269">
    <property type="protein sequence ID" value="KEH15797.1"/>
    <property type="molecule type" value="Genomic_DNA"/>
</dbReference>